<evidence type="ECO:0000313" key="7">
    <source>
        <dbReference type="Proteomes" id="UP000006727"/>
    </source>
</evidence>
<feature type="compositionally biased region" description="Basic residues" evidence="3">
    <location>
        <begin position="338"/>
        <end position="349"/>
    </location>
</feature>
<feature type="compositionally biased region" description="Basic residues" evidence="3">
    <location>
        <begin position="474"/>
        <end position="483"/>
    </location>
</feature>
<feature type="domain" description="DEUBAD" evidence="4">
    <location>
        <begin position="5"/>
        <end position="119"/>
    </location>
</feature>
<feature type="compositionally biased region" description="Low complexity" evidence="3">
    <location>
        <begin position="491"/>
        <end position="503"/>
    </location>
</feature>
<reference evidence="6" key="3">
    <citation type="submission" date="2020-12" db="UniProtKB">
        <authorList>
            <consortium name="EnsemblPlants"/>
        </authorList>
    </citation>
    <scope>IDENTIFICATION</scope>
</reference>
<dbReference type="EMBL" id="ABEU02000017">
    <property type="protein sequence ID" value="PNR36657.1"/>
    <property type="molecule type" value="Genomic_DNA"/>
</dbReference>
<dbReference type="EnsemblPlants" id="Pp3c17_22910V3.1">
    <property type="protein sequence ID" value="Pp3c17_22910V3.1"/>
    <property type="gene ID" value="Pp3c17_22910"/>
</dbReference>
<keyword evidence="7" id="KW-1185">Reference proteome</keyword>
<dbReference type="PANTHER" id="PTHR13052:SF3">
    <property type="entry name" value="NUCLEAR FACTOR RELATED TO KAPPA-B-BINDING PROTEIN"/>
    <property type="match status" value="1"/>
</dbReference>
<name>A0A2K1J557_PHYPA</name>
<protein>
    <recommendedName>
        <fullName evidence="4">DEUBAD domain-containing protein</fullName>
    </recommendedName>
</protein>
<dbReference type="InterPro" id="IPR044867">
    <property type="entry name" value="DEUBAD_dom"/>
</dbReference>
<reference evidence="5 7" key="1">
    <citation type="journal article" date="2008" name="Science">
        <title>The Physcomitrella genome reveals evolutionary insights into the conquest of land by plants.</title>
        <authorList>
            <person name="Rensing S."/>
            <person name="Lang D."/>
            <person name="Zimmer A."/>
            <person name="Terry A."/>
            <person name="Salamov A."/>
            <person name="Shapiro H."/>
            <person name="Nishiyama T."/>
            <person name="Perroud P.-F."/>
            <person name="Lindquist E."/>
            <person name="Kamisugi Y."/>
            <person name="Tanahashi T."/>
            <person name="Sakakibara K."/>
            <person name="Fujita T."/>
            <person name="Oishi K."/>
            <person name="Shin-I T."/>
            <person name="Kuroki Y."/>
            <person name="Toyoda A."/>
            <person name="Suzuki Y."/>
            <person name="Hashimoto A."/>
            <person name="Yamaguchi K."/>
            <person name="Sugano A."/>
            <person name="Kohara Y."/>
            <person name="Fujiyama A."/>
            <person name="Anterola A."/>
            <person name="Aoki S."/>
            <person name="Ashton N."/>
            <person name="Barbazuk W.B."/>
            <person name="Barker E."/>
            <person name="Bennetzen J."/>
            <person name="Bezanilla M."/>
            <person name="Blankenship R."/>
            <person name="Cho S.H."/>
            <person name="Dutcher S."/>
            <person name="Estelle M."/>
            <person name="Fawcett J.A."/>
            <person name="Gundlach H."/>
            <person name="Hanada K."/>
            <person name="Heyl A."/>
            <person name="Hicks K.A."/>
            <person name="Hugh J."/>
            <person name="Lohr M."/>
            <person name="Mayer K."/>
            <person name="Melkozernov A."/>
            <person name="Murata T."/>
            <person name="Nelson D."/>
            <person name="Pils B."/>
            <person name="Prigge M."/>
            <person name="Reiss B."/>
            <person name="Renner T."/>
            <person name="Rombauts S."/>
            <person name="Rushton P."/>
            <person name="Sanderfoot A."/>
            <person name="Schween G."/>
            <person name="Shiu S.-H."/>
            <person name="Stueber K."/>
            <person name="Theodoulou F.L."/>
            <person name="Tu H."/>
            <person name="Van de Peer Y."/>
            <person name="Verrier P.J."/>
            <person name="Waters E."/>
            <person name="Wood A."/>
            <person name="Yang L."/>
            <person name="Cove D."/>
            <person name="Cuming A."/>
            <person name="Hasebe M."/>
            <person name="Lucas S."/>
            <person name="Mishler D.B."/>
            <person name="Reski R."/>
            <person name="Grigoriev I."/>
            <person name="Quatrano R.S."/>
            <person name="Boore J.L."/>
        </authorList>
    </citation>
    <scope>NUCLEOTIDE SEQUENCE [LARGE SCALE GENOMIC DNA]</scope>
    <source>
        <strain evidence="6 7">cv. Gransden 2004</strain>
    </source>
</reference>
<dbReference type="GO" id="GO:0031011">
    <property type="term" value="C:Ino80 complex"/>
    <property type="evidence" value="ECO:0007669"/>
    <property type="project" value="InterPro"/>
</dbReference>
<gene>
    <name evidence="6" type="primary">LOC112294302</name>
    <name evidence="5" type="ORF">PHYPA_022508</name>
</gene>
<feature type="region of interest" description="Disordered" evidence="3">
    <location>
        <begin position="909"/>
        <end position="955"/>
    </location>
</feature>
<dbReference type="Gramene" id="Pp3c17_22910V3.3">
    <property type="protein sequence ID" value="Pp3c17_22910V3.3"/>
    <property type="gene ID" value="Pp3c17_22910"/>
</dbReference>
<evidence type="ECO:0000313" key="5">
    <source>
        <dbReference type="EMBL" id="PNR36657.1"/>
    </source>
</evidence>
<feature type="region of interest" description="Disordered" evidence="3">
    <location>
        <begin position="458"/>
        <end position="521"/>
    </location>
</feature>
<feature type="region of interest" description="Disordered" evidence="3">
    <location>
        <begin position="338"/>
        <end position="393"/>
    </location>
</feature>
<comment type="subcellular location">
    <subcellularLocation>
        <location evidence="1">Nucleus</location>
    </subcellularLocation>
</comment>
<evidence type="ECO:0000256" key="1">
    <source>
        <dbReference type="ARBA" id="ARBA00004123"/>
    </source>
</evidence>
<organism evidence="5">
    <name type="scientific">Physcomitrium patens</name>
    <name type="common">Spreading-leaved earth moss</name>
    <name type="synonym">Physcomitrella patens</name>
    <dbReference type="NCBI Taxonomy" id="3218"/>
    <lineage>
        <taxon>Eukaryota</taxon>
        <taxon>Viridiplantae</taxon>
        <taxon>Streptophyta</taxon>
        <taxon>Embryophyta</taxon>
        <taxon>Bryophyta</taxon>
        <taxon>Bryophytina</taxon>
        <taxon>Bryopsida</taxon>
        <taxon>Funariidae</taxon>
        <taxon>Funariales</taxon>
        <taxon>Funariaceae</taxon>
        <taxon>Physcomitrium</taxon>
    </lineage>
</organism>
<dbReference type="AlphaFoldDB" id="A0A2K1J557"/>
<dbReference type="EnsemblPlants" id="Pp3c17_22910V3.3">
    <property type="protein sequence ID" value="Pp3c17_22910V3.3"/>
    <property type="gene ID" value="Pp3c17_22910"/>
</dbReference>
<dbReference type="PaxDb" id="3218-PP1S68_173V6.1"/>
<dbReference type="EnsemblPlants" id="Pp3c17_22910V3.4">
    <property type="protein sequence ID" value="Pp3c17_22910V3.4"/>
    <property type="gene ID" value="Pp3c17_22910"/>
</dbReference>
<evidence type="ECO:0000313" key="6">
    <source>
        <dbReference type="EnsemblPlants" id="Pp3c17_22910V3.1"/>
    </source>
</evidence>
<evidence type="ECO:0000259" key="4">
    <source>
        <dbReference type="PROSITE" id="PS51916"/>
    </source>
</evidence>
<sequence length="1072" mass="120626">MCTVPSQLFDLPSLKGILSLNTWNYCLTEEERESLALHLPPIEDEEVFKDTVRDLLRGEIFHFTSPMNDLFERLKGGSCHPRVSRYREGLKYLQRKEHYHLLRHYHNHMVCLFVEMQKQWENCPDADIDERLGVWDRFQTQPLPLSKPKRVVRKPGTIRRVKASIEAGPQRIIPEVGLKMKAVEQPKKGKFLMKGRSEVGALAPSKKRSGFVEPAAGSKGVLKIKSLTKDRSEGPSKRVVDIEKIERAEQQEEPVRIPKPRPKGVLKLMPKGRSILKKTASLAVKGKAPVTEIKREEVNELVEDEYEEEPFLPFEQEVITSPLELYIPLHETFVEKKTKQKIPGGKKRKMADIGSGTTEGEKVVRRKKKKNQIQEVEKQHVPSEMPETHVDELSPFEDTKLLVEKAKRRREPKMKVHRKKKIDEITKEPEVIVVEENRAVEDDFRPSDEIDEKHFDLHVDEDQVDQSKEEVGIKPKKRTKKKPKAEVLMTSPGGSSPHAGSPPEKTPLSATKTSKKPAPIAPPTLASTFPFSVMHLLSAVRTALITNSVDGEPEYHGQLERTPYARERLDFDLPFTEGSLLGHIVQITGASGLERAESKEGDGELTLHLFRGVPFNELVRRVRENPGDHRILETMEPLQDLVRGALKIMGSKVAPAGTKGWKPLISFNKEMRTWSWIGPPPVPVASTSSQDALEVQVTAEAWGISQKSLLKLEDMFASWLKHGQETLQQIDQLPLPPPPLMPVPVDEKERFRDLRAQKSLMTIAPSSEDMRTYFRRQELLRYSLPDRAFAYTTADGGKSVVAPLRRGGGKPTSKARDHFMLKPDRPPHVTILCLVRDAAARLPGSIGTRADVCALIRDSQFIMEDVSDAQVNQVVSGALDRLHYERDPCVRFDGDRKLWVYLHTEREEEDFEDDGTSSTKRWKKPKKDNVENSEHCANAYETGSPSGAEEPSGIGLVDLLSPDGLGVSIDNSAIYSAGRTELVYNKSSSLTSPRVLNNGLSRDDGDLPFITLLPGIDSGHPMGWEGINTQAPWDRDSHLQSQESLGSEDEYYMGGAGIAQRHAEAMFNVDAE</sequence>
<feature type="compositionally biased region" description="Basic and acidic residues" evidence="3">
    <location>
        <begin position="458"/>
        <end position="473"/>
    </location>
</feature>
<dbReference type="PROSITE" id="PS51916">
    <property type="entry name" value="DEUBAD"/>
    <property type="match status" value="1"/>
</dbReference>
<evidence type="ECO:0000256" key="3">
    <source>
        <dbReference type="SAM" id="MobiDB-lite"/>
    </source>
</evidence>
<accession>A0A2K1J557</accession>
<dbReference type="EnsemblPlants" id="Pp3c17_22910V3.2">
    <property type="protein sequence ID" value="Pp3c17_22910V3.2"/>
    <property type="gene ID" value="Pp3c17_22910"/>
</dbReference>
<dbReference type="Gramene" id="Pp3c17_22910V3.2">
    <property type="protein sequence ID" value="Pp3c17_22910V3.2"/>
    <property type="gene ID" value="Pp3c17_22910"/>
</dbReference>
<dbReference type="FunCoup" id="A0A2K1J557">
    <property type="interactions" value="3023"/>
</dbReference>
<reference evidence="5 7" key="2">
    <citation type="journal article" date="2018" name="Plant J.">
        <title>The Physcomitrella patens chromosome-scale assembly reveals moss genome structure and evolution.</title>
        <authorList>
            <person name="Lang D."/>
            <person name="Ullrich K.K."/>
            <person name="Murat F."/>
            <person name="Fuchs J."/>
            <person name="Jenkins J."/>
            <person name="Haas F.B."/>
            <person name="Piednoel M."/>
            <person name="Gundlach H."/>
            <person name="Van Bel M."/>
            <person name="Meyberg R."/>
            <person name="Vives C."/>
            <person name="Morata J."/>
            <person name="Symeonidi A."/>
            <person name="Hiss M."/>
            <person name="Muchero W."/>
            <person name="Kamisugi Y."/>
            <person name="Saleh O."/>
            <person name="Blanc G."/>
            <person name="Decker E.L."/>
            <person name="van Gessel N."/>
            <person name="Grimwood J."/>
            <person name="Hayes R.D."/>
            <person name="Graham S.W."/>
            <person name="Gunter L.E."/>
            <person name="McDaniel S.F."/>
            <person name="Hoernstein S.N.W."/>
            <person name="Larsson A."/>
            <person name="Li F.W."/>
            <person name="Perroud P.F."/>
            <person name="Phillips J."/>
            <person name="Ranjan P."/>
            <person name="Rokshar D.S."/>
            <person name="Rothfels C.J."/>
            <person name="Schneider L."/>
            <person name="Shu S."/>
            <person name="Stevenson D.W."/>
            <person name="Thummler F."/>
            <person name="Tillich M."/>
            <person name="Villarreal Aguilar J.C."/>
            <person name="Widiez T."/>
            <person name="Wong G.K."/>
            <person name="Wymore A."/>
            <person name="Zhang Y."/>
            <person name="Zimmer A.D."/>
            <person name="Quatrano R.S."/>
            <person name="Mayer K.F.X."/>
            <person name="Goodstein D."/>
            <person name="Casacuberta J.M."/>
            <person name="Vandepoele K."/>
            <person name="Reski R."/>
            <person name="Cuming A.C."/>
            <person name="Tuskan G.A."/>
            <person name="Maumus F."/>
            <person name="Salse J."/>
            <person name="Schmutz J."/>
            <person name="Rensing S.A."/>
        </authorList>
    </citation>
    <scope>NUCLEOTIDE SEQUENCE [LARGE SCALE GENOMIC DNA]</scope>
    <source>
        <strain evidence="6 7">cv. Gransden 2004</strain>
    </source>
</reference>
<dbReference type="InterPro" id="IPR057748">
    <property type="entry name" value="NFRKB_WH_2"/>
</dbReference>
<dbReference type="Pfam" id="PF25793">
    <property type="entry name" value="WHD_2nd_NFRKB"/>
    <property type="match status" value="1"/>
</dbReference>
<keyword evidence="2" id="KW-0539">Nucleus</keyword>
<dbReference type="Proteomes" id="UP000006727">
    <property type="component" value="Chromosome 17"/>
</dbReference>
<proteinExistence type="predicted"/>
<dbReference type="PANTHER" id="PTHR13052">
    <property type="entry name" value="NFRKB-RELATED"/>
    <property type="match status" value="1"/>
</dbReference>
<dbReference type="STRING" id="3218.A0A2K1J557"/>
<dbReference type="CDD" id="cd21865">
    <property type="entry name" value="DEUBAD_NFRKB"/>
    <property type="match status" value="1"/>
</dbReference>
<dbReference type="InterPro" id="IPR024867">
    <property type="entry name" value="NFRKB"/>
</dbReference>
<dbReference type="Gramene" id="Pp3c17_22910V3.4">
    <property type="protein sequence ID" value="Pp3c17_22910V3.4"/>
    <property type="gene ID" value="Pp3c17_22910"/>
</dbReference>
<evidence type="ECO:0000256" key="2">
    <source>
        <dbReference type="ARBA" id="ARBA00023242"/>
    </source>
</evidence>
<feature type="compositionally biased region" description="Basic and acidic residues" evidence="3">
    <location>
        <begin position="375"/>
        <end position="393"/>
    </location>
</feature>
<dbReference type="Gramene" id="Pp3c17_22910V3.1">
    <property type="protein sequence ID" value="Pp3c17_22910V3.1"/>
    <property type="gene ID" value="Pp3c17_22910"/>
</dbReference>